<comment type="caution">
    <text evidence="2">The sequence shown here is derived from an EMBL/GenBank/DDBJ whole genome shotgun (WGS) entry which is preliminary data.</text>
</comment>
<evidence type="ECO:0000256" key="1">
    <source>
        <dbReference type="SAM" id="MobiDB-lite"/>
    </source>
</evidence>
<dbReference type="EMBL" id="JBBPBM010000004">
    <property type="protein sequence ID" value="KAK8589700.1"/>
    <property type="molecule type" value="Genomic_DNA"/>
</dbReference>
<accession>A0ABR2FZM3</accession>
<evidence type="ECO:0000313" key="3">
    <source>
        <dbReference type="Proteomes" id="UP001472677"/>
    </source>
</evidence>
<dbReference type="Proteomes" id="UP001472677">
    <property type="component" value="Unassembled WGS sequence"/>
</dbReference>
<feature type="region of interest" description="Disordered" evidence="1">
    <location>
        <begin position="127"/>
        <end position="147"/>
    </location>
</feature>
<proteinExistence type="predicted"/>
<evidence type="ECO:0000313" key="2">
    <source>
        <dbReference type="EMBL" id="KAK8589700.1"/>
    </source>
</evidence>
<protein>
    <submittedName>
        <fullName evidence="2">Uncharacterized protein</fullName>
    </submittedName>
</protein>
<organism evidence="2 3">
    <name type="scientific">Hibiscus sabdariffa</name>
    <name type="common">roselle</name>
    <dbReference type="NCBI Taxonomy" id="183260"/>
    <lineage>
        <taxon>Eukaryota</taxon>
        <taxon>Viridiplantae</taxon>
        <taxon>Streptophyta</taxon>
        <taxon>Embryophyta</taxon>
        <taxon>Tracheophyta</taxon>
        <taxon>Spermatophyta</taxon>
        <taxon>Magnoliopsida</taxon>
        <taxon>eudicotyledons</taxon>
        <taxon>Gunneridae</taxon>
        <taxon>Pentapetalae</taxon>
        <taxon>rosids</taxon>
        <taxon>malvids</taxon>
        <taxon>Malvales</taxon>
        <taxon>Malvaceae</taxon>
        <taxon>Malvoideae</taxon>
        <taxon>Hibiscus</taxon>
    </lineage>
</organism>
<name>A0ABR2FZM3_9ROSI</name>
<gene>
    <name evidence="2" type="ORF">V6N12_024091</name>
</gene>
<reference evidence="2 3" key="1">
    <citation type="journal article" date="2024" name="G3 (Bethesda)">
        <title>Genome assembly of Hibiscus sabdariffa L. provides insights into metabolisms of medicinal natural products.</title>
        <authorList>
            <person name="Kim T."/>
        </authorList>
    </citation>
    <scope>NUCLEOTIDE SEQUENCE [LARGE SCALE GENOMIC DNA]</scope>
    <source>
        <strain evidence="2">TK-2024</strain>
        <tissue evidence="2">Old leaves</tissue>
    </source>
</reference>
<sequence>MDALETAQFWRIRTCIGNRYRCTILAYSCNRKSRNCSFFPILDPVKAIKTDTRGAREEETGIGPSLISLENSVKQLKREITKCKASAKLVDGLVNVVLKAVTEDDFNVDQETLVLIEKATSALTEAQSGSAAAGNGGGHQGSSTAHN</sequence>
<keyword evidence="3" id="KW-1185">Reference proteome</keyword>